<dbReference type="PROSITE" id="PS50234">
    <property type="entry name" value="VWFA"/>
    <property type="match status" value="1"/>
</dbReference>
<dbReference type="GO" id="GO:0005524">
    <property type="term" value="F:ATP binding"/>
    <property type="evidence" value="ECO:0007669"/>
    <property type="project" value="InterPro"/>
</dbReference>
<evidence type="ECO:0000313" key="10">
    <source>
        <dbReference type="EMBL" id="KAG7346371.1"/>
    </source>
</evidence>
<evidence type="ECO:0000259" key="9">
    <source>
        <dbReference type="PROSITE" id="PS51158"/>
    </source>
</evidence>
<organism evidence="10 11">
    <name type="scientific">Nitzschia inconspicua</name>
    <dbReference type="NCBI Taxonomy" id="303405"/>
    <lineage>
        <taxon>Eukaryota</taxon>
        <taxon>Sar</taxon>
        <taxon>Stramenopiles</taxon>
        <taxon>Ochrophyta</taxon>
        <taxon>Bacillariophyta</taxon>
        <taxon>Bacillariophyceae</taxon>
        <taxon>Bacillariophycidae</taxon>
        <taxon>Bacillariales</taxon>
        <taxon>Bacillariaceae</taxon>
        <taxon>Nitzschia</taxon>
    </lineage>
</organism>
<name>A0A9K3KN25_9STRA</name>
<dbReference type="InterPro" id="IPR056861">
    <property type="entry name" value="HMCN1-like_VWA"/>
</dbReference>
<dbReference type="Pfam" id="PF25106">
    <property type="entry name" value="VWA_4"/>
    <property type="match status" value="1"/>
</dbReference>
<keyword evidence="3" id="KW-0723">Serine/threonine-protein kinase</keyword>
<dbReference type="OrthoDB" id="41717at2759"/>
<dbReference type="Pfam" id="PF02816">
    <property type="entry name" value="Alpha_kinase"/>
    <property type="match status" value="1"/>
</dbReference>
<dbReference type="InterPro" id="IPR002035">
    <property type="entry name" value="VWF_A"/>
</dbReference>
<reference evidence="10" key="1">
    <citation type="journal article" date="2021" name="Sci. Rep.">
        <title>Diploid genomic architecture of Nitzschia inconspicua, an elite biomass production diatom.</title>
        <authorList>
            <person name="Oliver A."/>
            <person name="Podell S."/>
            <person name="Pinowska A."/>
            <person name="Traller J.C."/>
            <person name="Smith S.R."/>
            <person name="McClure R."/>
            <person name="Beliaev A."/>
            <person name="Bohutskyi P."/>
            <person name="Hill E.A."/>
            <person name="Rabines A."/>
            <person name="Zheng H."/>
            <person name="Allen L.Z."/>
            <person name="Kuo A."/>
            <person name="Grigoriev I.V."/>
            <person name="Allen A.E."/>
            <person name="Hazlebeck D."/>
            <person name="Allen E.E."/>
        </authorList>
    </citation>
    <scope>NUCLEOTIDE SEQUENCE</scope>
    <source>
        <strain evidence="10">Hildebrandi</strain>
    </source>
</reference>
<evidence type="ECO:0000256" key="7">
    <source>
        <dbReference type="SAM" id="Coils"/>
    </source>
</evidence>
<feature type="domain" description="Alpha-type protein kinase" evidence="9">
    <location>
        <begin position="415"/>
        <end position="646"/>
    </location>
</feature>
<dbReference type="Proteomes" id="UP000693970">
    <property type="component" value="Unassembled WGS sequence"/>
</dbReference>
<keyword evidence="6" id="KW-0418">Kinase</keyword>
<dbReference type="InterPro" id="IPR004166">
    <property type="entry name" value="a-kinase_dom"/>
</dbReference>
<proteinExistence type="predicted"/>
<protein>
    <submittedName>
        <fullName evidence="10">Alpha-kinase family protein</fullName>
    </submittedName>
</protein>
<dbReference type="EMBL" id="JAGRRH010000021">
    <property type="protein sequence ID" value="KAG7346371.1"/>
    <property type="molecule type" value="Genomic_DNA"/>
</dbReference>
<accession>A0A9K3KN25</accession>
<dbReference type="InterPro" id="IPR052969">
    <property type="entry name" value="Thr-specific_kinase-like"/>
</dbReference>
<comment type="subcellular location">
    <subcellularLocation>
        <location evidence="1">Secreted</location>
    </subcellularLocation>
</comment>
<evidence type="ECO:0000256" key="2">
    <source>
        <dbReference type="ARBA" id="ARBA00022525"/>
    </source>
</evidence>
<dbReference type="PROSITE" id="PS51158">
    <property type="entry name" value="ALPHA_KINASE"/>
    <property type="match status" value="1"/>
</dbReference>
<dbReference type="PANTHER" id="PTHR47763">
    <property type="entry name" value="ALPHA-PROTEIN KINASE VWKA"/>
    <property type="match status" value="1"/>
</dbReference>
<comment type="caution">
    <text evidence="10">The sequence shown here is derived from an EMBL/GenBank/DDBJ whole genome shotgun (WGS) entry which is preliminary data.</text>
</comment>
<dbReference type="GO" id="GO:0004674">
    <property type="term" value="F:protein serine/threonine kinase activity"/>
    <property type="evidence" value="ECO:0007669"/>
    <property type="project" value="UniProtKB-KW"/>
</dbReference>
<evidence type="ECO:0000256" key="3">
    <source>
        <dbReference type="ARBA" id="ARBA00022527"/>
    </source>
</evidence>
<gene>
    <name evidence="10" type="ORF">IV203_005439</name>
</gene>
<keyword evidence="7" id="KW-0175">Coiled coil</keyword>
<feature type="domain" description="VWFA" evidence="8">
    <location>
        <begin position="149"/>
        <end position="258"/>
    </location>
</feature>
<dbReference type="SMART" id="SM00811">
    <property type="entry name" value="Alpha_kinase"/>
    <property type="match status" value="1"/>
</dbReference>
<evidence type="ECO:0000256" key="6">
    <source>
        <dbReference type="ARBA" id="ARBA00022777"/>
    </source>
</evidence>
<keyword evidence="5" id="KW-0732">Signal</keyword>
<evidence type="ECO:0000256" key="5">
    <source>
        <dbReference type="ARBA" id="ARBA00022729"/>
    </source>
</evidence>
<keyword evidence="4" id="KW-0808">Transferase</keyword>
<evidence type="ECO:0000259" key="8">
    <source>
        <dbReference type="PROSITE" id="PS50234"/>
    </source>
</evidence>
<sequence length="646" mass="72194">MHHLSTVIDLDDDWAGVDIWEDPGILAAEEASVAEKEASGIKAKLKDEEEHYEALAERVRGQMGELTALLEKVKLSTATKEEMERLSKMDAELELLKAKIAASKSSIKSQNDEMVRSMSKAKTYKLMDATKETDVRTVLRFVREAEAVDLAFVLDCTGSMARYIEAAKSSIQDIARRVMHTNPDLNLRVAVVGYRDISDANRFEVLDFTTSINDFESFVAKLVAEGGADAPEDVAGAIQKTNGLSWNQTSRVVFLICDYPCHGTKYHDYTYPGDDYHPDGTPGICIESELKMLKTKVHEEGEMDLYFGRINNECDKMIRCFGESGTPFEICALDDPQKLTKAVSSGIRKSISKSVTASRSRSRSDGVTLMEDENTKAYQICEAMPTRDEWDHIPHSKADFLCNKPITSINDLKAPLLFGVLRWGESASSTTETKTRLLQRAKNPFARGESRLAYYGRIGADTTSLSSPKSEKVLKEFLKSSASAEVDRKQYLSQMEVSTIANFLAQEYNKSGSRPDHCPKIRFLNVIVVEEDSARVGNRFCAEDILPVDAATSGFTKFSNNTGYWNEDEINQSLLLFTRFTLEITDGYLMVTDLQGVRNGDEYVLTDPALLCKDKTRFGGTNLGDEFMKRCMDSTEAMLEENGWDD</sequence>
<reference evidence="10" key="2">
    <citation type="submission" date="2021-04" db="EMBL/GenBank/DDBJ databases">
        <authorList>
            <person name="Podell S."/>
        </authorList>
    </citation>
    <scope>NUCLEOTIDE SEQUENCE</scope>
    <source>
        <strain evidence="10">Hildebrandi</strain>
    </source>
</reference>
<keyword evidence="11" id="KW-1185">Reference proteome</keyword>
<dbReference type="CDD" id="cd00198">
    <property type="entry name" value="vWFA"/>
    <property type="match status" value="1"/>
</dbReference>
<dbReference type="AlphaFoldDB" id="A0A9K3KN25"/>
<evidence type="ECO:0000256" key="4">
    <source>
        <dbReference type="ARBA" id="ARBA00022679"/>
    </source>
</evidence>
<evidence type="ECO:0000256" key="1">
    <source>
        <dbReference type="ARBA" id="ARBA00004613"/>
    </source>
</evidence>
<evidence type="ECO:0000313" key="11">
    <source>
        <dbReference type="Proteomes" id="UP000693970"/>
    </source>
</evidence>
<feature type="coiled-coil region" evidence="7">
    <location>
        <begin position="38"/>
        <end position="113"/>
    </location>
</feature>
<dbReference type="PANTHER" id="PTHR47763:SF4">
    <property type="entry name" value="ALPHA-PROTEIN KINASE VWKA"/>
    <property type="match status" value="1"/>
</dbReference>
<keyword evidence="2" id="KW-0964">Secreted</keyword>